<sequence length="467" mass="50520">MALPNNFTVLDSGGGGSTIRELALAANVAYLTPYYLVQRKENISASKDVIAVSDTIFKRGADARALLGLPANGKATITPAGIPAGTRVFVQSSSHNRKIPANSQVLLQIAADGAAVNADSPPAPAPAAAPSPAPSPATSPAPAPPDTNPRPSKQARTDDNSNDGNDQDPIVDDDGTNLGSKVLRLRLKREGARSCKALQASLIWNDIADLDLSCITPDGTTIYYGNKEAECGGWLDVDMNVDAANASTEPVENIFWASAPSGKYIFRVTNFNCHTDPQRTVFIDKGRSVPFRLFLTKNGKTEVMDGSVKDKEVKICYEFELEGDGALGSYVVMPPSDVKTTFKDACEKHRVTYTQGAGYYALARMENISQNKAMLLQNIEKDTFTIGKDACRRQLGWPIDVKQIRKGPKDIPEGYRLFVQSTSHNRLIPPGTHFLMKVSVKEALEHRPAFNTQFNNETHTMGRAVGP</sequence>
<dbReference type="SUPFAM" id="SSF49785">
    <property type="entry name" value="Galactose-binding domain-like"/>
    <property type="match status" value="1"/>
</dbReference>
<evidence type="ECO:0000313" key="3">
    <source>
        <dbReference type="Proteomes" id="UP001153069"/>
    </source>
</evidence>
<proteinExistence type="predicted"/>
<accession>A0A9N8H9P0</accession>
<feature type="compositionally biased region" description="Pro residues" evidence="1">
    <location>
        <begin position="121"/>
        <end position="148"/>
    </location>
</feature>
<protein>
    <submittedName>
        <fullName evidence="2">Uncharacterized protein</fullName>
    </submittedName>
</protein>
<evidence type="ECO:0000313" key="2">
    <source>
        <dbReference type="EMBL" id="CAB9504475.1"/>
    </source>
</evidence>
<comment type="caution">
    <text evidence="2">The sequence shown here is derived from an EMBL/GenBank/DDBJ whole genome shotgun (WGS) entry which is preliminary data.</text>
</comment>
<organism evidence="2 3">
    <name type="scientific">Seminavis robusta</name>
    <dbReference type="NCBI Taxonomy" id="568900"/>
    <lineage>
        <taxon>Eukaryota</taxon>
        <taxon>Sar</taxon>
        <taxon>Stramenopiles</taxon>
        <taxon>Ochrophyta</taxon>
        <taxon>Bacillariophyta</taxon>
        <taxon>Bacillariophyceae</taxon>
        <taxon>Bacillariophycidae</taxon>
        <taxon>Naviculales</taxon>
        <taxon>Naviculaceae</taxon>
        <taxon>Seminavis</taxon>
    </lineage>
</organism>
<dbReference type="InterPro" id="IPR008979">
    <property type="entry name" value="Galactose-bd-like_sf"/>
</dbReference>
<gene>
    <name evidence="2" type="ORF">SEMRO_198_G084110.2</name>
</gene>
<keyword evidence="3" id="KW-1185">Reference proteome</keyword>
<dbReference type="AlphaFoldDB" id="A0A9N8H9P0"/>
<dbReference type="OrthoDB" id="2017365at2759"/>
<dbReference type="EMBL" id="CAICTM010000197">
    <property type="protein sequence ID" value="CAB9504475.1"/>
    <property type="molecule type" value="Genomic_DNA"/>
</dbReference>
<dbReference type="Proteomes" id="UP001153069">
    <property type="component" value="Unassembled WGS sequence"/>
</dbReference>
<feature type="region of interest" description="Disordered" evidence="1">
    <location>
        <begin position="116"/>
        <end position="177"/>
    </location>
</feature>
<name>A0A9N8H9P0_9STRA</name>
<feature type="compositionally biased region" description="Acidic residues" evidence="1">
    <location>
        <begin position="165"/>
        <end position="175"/>
    </location>
</feature>
<evidence type="ECO:0000256" key="1">
    <source>
        <dbReference type="SAM" id="MobiDB-lite"/>
    </source>
</evidence>
<dbReference type="Gene3D" id="2.60.120.380">
    <property type="match status" value="1"/>
</dbReference>
<reference evidence="2" key="1">
    <citation type="submission" date="2020-06" db="EMBL/GenBank/DDBJ databases">
        <authorList>
            <consortium name="Plant Systems Biology data submission"/>
        </authorList>
    </citation>
    <scope>NUCLEOTIDE SEQUENCE</scope>
    <source>
        <strain evidence="2">D6</strain>
    </source>
</reference>